<feature type="transmembrane region" description="Helical" evidence="2">
    <location>
        <begin position="91"/>
        <end position="118"/>
    </location>
</feature>
<feature type="transmembrane region" description="Helical" evidence="2">
    <location>
        <begin position="196"/>
        <end position="222"/>
    </location>
</feature>
<protein>
    <submittedName>
        <fullName evidence="3">Short-chain dehydrogenase</fullName>
    </submittedName>
</protein>
<keyword evidence="2" id="KW-0472">Membrane</keyword>
<dbReference type="RefSeq" id="WP_106704574.1">
    <property type="nucleotide sequence ID" value="NZ_CP027666.1"/>
</dbReference>
<feature type="transmembrane region" description="Helical" evidence="2">
    <location>
        <begin position="364"/>
        <end position="386"/>
    </location>
</feature>
<feature type="compositionally biased region" description="Low complexity" evidence="1">
    <location>
        <begin position="13"/>
        <end position="29"/>
    </location>
</feature>
<feature type="transmembrane region" description="Helical" evidence="2">
    <location>
        <begin position="299"/>
        <end position="325"/>
    </location>
</feature>
<proteinExistence type="predicted"/>
<evidence type="ECO:0000256" key="1">
    <source>
        <dbReference type="SAM" id="MobiDB-lite"/>
    </source>
</evidence>
<keyword evidence="2" id="KW-1133">Transmembrane helix</keyword>
<organism evidence="3 4">
    <name type="scientific">Ottowia oryzae</name>
    <dbReference type="NCBI Taxonomy" id="2109914"/>
    <lineage>
        <taxon>Bacteria</taxon>
        <taxon>Pseudomonadati</taxon>
        <taxon>Pseudomonadota</taxon>
        <taxon>Betaproteobacteria</taxon>
        <taxon>Burkholderiales</taxon>
        <taxon>Comamonadaceae</taxon>
        <taxon>Ottowia</taxon>
    </lineage>
</organism>
<feature type="transmembrane region" description="Helical" evidence="2">
    <location>
        <begin position="268"/>
        <end position="287"/>
    </location>
</feature>
<keyword evidence="2" id="KW-0812">Transmembrane</keyword>
<feature type="compositionally biased region" description="Pro residues" evidence="1">
    <location>
        <begin position="1"/>
        <end position="12"/>
    </location>
</feature>
<dbReference type="AlphaFoldDB" id="A0A2S0MJJ3"/>
<dbReference type="EMBL" id="CP027666">
    <property type="protein sequence ID" value="AVO36032.1"/>
    <property type="molecule type" value="Genomic_DNA"/>
</dbReference>
<accession>A0A2S0MJJ3</accession>
<feature type="transmembrane region" description="Helical" evidence="2">
    <location>
        <begin position="161"/>
        <end position="184"/>
    </location>
</feature>
<feature type="transmembrane region" description="Helical" evidence="2">
    <location>
        <begin position="398"/>
        <end position="420"/>
    </location>
</feature>
<feature type="transmembrane region" description="Helical" evidence="2">
    <location>
        <begin position="332"/>
        <end position="352"/>
    </location>
</feature>
<feature type="transmembrane region" description="Helical" evidence="2">
    <location>
        <begin position="65"/>
        <end position="84"/>
    </location>
</feature>
<gene>
    <name evidence="3" type="ORF">C6570_07595</name>
</gene>
<evidence type="ECO:0000313" key="3">
    <source>
        <dbReference type="EMBL" id="AVO36032.1"/>
    </source>
</evidence>
<evidence type="ECO:0000256" key="2">
    <source>
        <dbReference type="SAM" id="Phobius"/>
    </source>
</evidence>
<name>A0A2S0MJJ3_9BURK</name>
<dbReference type="Proteomes" id="UP000239709">
    <property type="component" value="Chromosome"/>
</dbReference>
<dbReference type="InterPro" id="IPR010266">
    <property type="entry name" value="NnrS"/>
</dbReference>
<feature type="region of interest" description="Disordered" evidence="1">
    <location>
        <begin position="1"/>
        <end position="29"/>
    </location>
</feature>
<dbReference type="OrthoDB" id="9770040at2"/>
<evidence type="ECO:0000313" key="4">
    <source>
        <dbReference type="Proteomes" id="UP000239709"/>
    </source>
</evidence>
<feature type="transmembrane region" description="Helical" evidence="2">
    <location>
        <begin position="426"/>
        <end position="447"/>
    </location>
</feature>
<sequence>MVTSTPTPPPDRAAPAASALPSSVTTPESRTVPIAIQPAPQRPQRPPPTQGPWRFGTLLASPHRLGFFLAAVVLVMASLWWLAVQWGRITGAFALGGAVTPTLTHAAVMVFGFMPLYFSGFLFTAGPKWLNVPPYAARQLRAPGVLQAVGWGLWLLGAHTLVGVALLGLALAWVGLLWMYGLFWRLIRASRAPDRVHALAVGWGGCVGVLCLAAVGACLALGRVDLALVAVRTGLWGFIVVTYVAVAHRMIPFFTSSALPMIEVWRPMWVLWFMLAVAAFEVLAVWVDQAAPSARAWPQWTVFVIVVESVAGAVLLWLAVVWGLAQSLKIRLLAMLHVGFVWFGVALLYSAASQAIWLLTGQAVLGLGALHALSMGFLGSLMLAMVTRVSCGHSGRALVADDLVWGLFWALQVAVGLRLIAAVQGAPAALTPLAALAWAAVVTAWALRYGNWYGRPRADGKPG</sequence>
<dbReference type="KEGG" id="otk:C6570_07595"/>
<reference evidence="3 4" key="1">
    <citation type="submission" date="2018-03" db="EMBL/GenBank/DDBJ databases">
        <title>Genome sequencing of Ottowia sp.</title>
        <authorList>
            <person name="Kim S.-J."/>
            <person name="Heo J."/>
            <person name="Kwon S.-W."/>
        </authorList>
    </citation>
    <scope>NUCLEOTIDE SEQUENCE [LARGE SCALE GENOMIC DNA]</scope>
    <source>
        <strain evidence="3 4">KADR8-3</strain>
    </source>
</reference>
<keyword evidence="4" id="KW-1185">Reference proteome</keyword>
<dbReference type="Pfam" id="PF05940">
    <property type="entry name" value="NnrS"/>
    <property type="match status" value="1"/>
</dbReference>
<feature type="transmembrane region" description="Helical" evidence="2">
    <location>
        <begin position="228"/>
        <end position="247"/>
    </location>
</feature>